<reference evidence="8" key="1">
    <citation type="submission" date="2023-07" db="EMBL/GenBank/DDBJ databases">
        <title>Zobellia barbeyronii sp. nov., a new marine flavobacterium, isolated from green and red algae.</title>
        <authorList>
            <person name="Nedashkovskaya O.I."/>
            <person name="Otstavnykh N."/>
            <person name="Zhukova N."/>
            <person name="Guzev K."/>
            <person name="Chausova V."/>
            <person name="Tekutyeva L."/>
            <person name="Mikhailov V."/>
            <person name="Isaeva M."/>
        </authorList>
    </citation>
    <scope>NUCLEOTIDE SEQUENCE [LARGE SCALE GENOMIC DNA]</scope>
    <source>
        <strain evidence="8">KMM 6746</strain>
    </source>
</reference>
<dbReference type="SUPFAM" id="SSF49299">
    <property type="entry name" value="PKD domain"/>
    <property type="match status" value="2"/>
</dbReference>
<evidence type="ECO:0000256" key="2">
    <source>
        <dbReference type="ARBA" id="ARBA00022729"/>
    </source>
</evidence>
<dbReference type="SUPFAM" id="SSF117281">
    <property type="entry name" value="Kelch motif"/>
    <property type="match status" value="1"/>
</dbReference>
<feature type="region of interest" description="Disordered" evidence="4">
    <location>
        <begin position="1896"/>
        <end position="1915"/>
    </location>
</feature>
<dbReference type="InterPro" id="IPR013783">
    <property type="entry name" value="Ig-like_fold"/>
</dbReference>
<keyword evidence="1" id="KW-0880">Kelch repeat</keyword>
<feature type="chain" id="PRO_5045561491" evidence="5">
    <location>
        <begin position="27"/>
        <end position="2603"/>
    </location>
</feature>
<dbReference type="InterPro" id="IPR011042">
    <property type="entry name" value="6-blade_b-propeller_TolB-like"/>
</dbReference>
<evidence type="ECO:0000313" key="7">
    <source>
        <dbReference type="EMBL" id="MBT2160518.1"/>
    </source>
</evidence>
<evidence type="ECO:0000313" key="8">
    <source>
        <dbReference type="Proteomes" id="UP000740413"/>
    </source>
</evidence>
<evidence type="ECO:0000259" key="6">
    <source>
        <dbReference type="PROSITE" id="PS50093"/>
    </source>
</evidence>
<dbReference type="Gene3D" id="2.60.40.10">
    <property type="entry name" value="Immunoglobulins"/>
    <property type="match status" value="3"/>
</dbReference>
<dbReference type="InterPro" id="IPR035986">
    <property type="entry name" value="PKD_dom_sf"/>
</dbReference>
<dbReference type="PROSITE" id="PS50093">
    <property type="entry name" value="PKD"/>
    <property type="match status" value="2"/>
</dbReference>
<organism evidence="7 8">
    <name type="scientific">Zobellia barbeyronii</name>
    <dbReference type="NCBI Taxonomy" id="2748009"/>
    <lineage>
        <taxon>Bacteria</taxon>
        <taxon>Pseudomonadati</taxon>
        <taxon>Bacteroidota</taxon>
        <taxon>Flavobacteriia</taxon>
        <taxon>Flavobacteriales</taxon>
        <taxon>Flavobacteriaceae</taxon>
        <taxon>Zobellia</taxon>
    </lineage>
</organism>
<dbReference type="InterPro" id="IPR026444">
    <property type="entry name" value="Secre_tail"/>
</dbReference>
<dbReference type="SUPFAM" id="SSF49785">
    <property type="entry name" value="Galactose-binding domain-like"/>
    <property type="match status" value="1"/>
</dbReference>
<dbReference type="InterPro" id="IPR022409">
    <property type="entry name" value="PKD/Chitinase_dom"/>
</dbReference>
<dbReference type="InterPro" id="IPR044060">
    <property type="entry name" value="Bacterial_rp_domain"/>
</dbReference>
<proteinExistence type="predicted"/>
<protein>
    <submittedName>
        <fullName evidence="7">PKD domain-containing protein</fullName>
    </submittedName>
</protein>
<dbReference type="SMART" id="SM00612">
    <property type="entry name" value="Kelch"/>
    <property type="match status" value="5"/>
</dbReference>
<comment type="caution">
    <text evidence="7">The sequence shown here is derived from an EMBL/GenBank/DDBJ whole genome shotgun (WGS) entry which is preliminary data.</text>
</comment>
<keyword evidence="3" id="KW-0677">Repeat</keyword>
<gene>
    <name evidence="7" type="ORF">HW347_04525</name>
</gene>
<dbReference type="SMART" id="SM00089">
    <property type="entry name" value="PKD"/>
    <property type="match status" value="2"/>
</dbReference>
<dbReference type="InterPro" id="IPR006652">
    <property type="entry name" value="Kelch_1"/>
</dbReference>
<feature type="domain" description="PKD" evidence="6">
    <location>
        <begin position="2429"/>
        <end position="2510"/>
    </location>
</feature>
<dbReference type="Pfam" id="PF18998">
    <property type="entry name" value="Flg_new_2"/>
    <property type="match status" value="2"/>
</dbReference>
<keyword evidence="2 5" id="KW-0732">Signal</keyword>
<feature type="signal peptide" evidence="5">
    <location>
        <begin position="1"/>
        <end position="26"/>
    </location>
</feature>
<feature type="region of interest" description="Disordered" evidence="4">
    <location>
        <begin position="1985"/>
        <end position="2004"/>
    </location>
</feature>
<name>A0ABS5WAU2_9FLAO</name>
<evidence type="ECO:0000256" key="5">
    <source>
        <dbReference type="SAM" id="SignalP"/>
    </source>
</evidence>
<dbReference type="Gene3D" id="2.120.10.30">
    <property type="entry name" value="TolB, C-terminal domain"/>
    <property type="match status" value="1"/>
</dbReference>
<dbReference type="Pfam" id="PF24981">
    <property type="entry name" value="Beta-prop_ATRN-LZTR1"/>
    <property type="match status" value="1"/>
</dbReference>
<dbReference type="CDD" id="cd00146">
    <property type="entry name" value="PKD"/>
    <property type="match status" value="2"/>
</dbReference>
<dbReference type="EMBL" id="JACATN010000002">
    <property type="protein sequence ID" value="MBT2160518.1"/>
    <property type="molecule type" value="Genomic_DNA"/>
</dbReference>
<dbReference type="InterPro" id="IPR000601">
    <property type="entry name" value="PKD_dom"/>
</dbReference>
<dbReference type="InterPro" id="IPR008979">
    <property type="entry name" value="Galactose-bd-like_sf"/>
</dbReference>
<dbReference type="Pfam" id="PF18962">
    <property type="entry name" value="Por_Secre_tail"/>
    <property type="match status" value="1"/>
</dbReference>
<dbReference type="InterPro" id="IPR021720">
    <property type="entry name" value="Malectin_dom"/>
</dbReference>
<dbReference type="RefSeq" id="WP_214610750.1">
    <property type="nucleotide sequence ID" value="NZ_JACATN010000002.1"/>
</dbReference>
<dbReference type="PANTHER" id="PTHR46344">
    <property type="entry name" value="OS02G0202900 PROTEIN"/>
    <property type="match status" value="1"/>
</dbReference>
<sequence length="2603" mass="278482">MKKHYAMQRLLACLFVSFTFTVFTNAQSFNATGLNGENLNNPTSLDFGPNGKLYVSQQDGTIFEYTVLRDKAEAGSGTYTAISSNTIDLVKTGTPNHNDDGTINTANKRQATGLLATGTQTNPILYVSSSDSRIGGGGSGNDKNLDTNSGVLSRLTWTGSAWEKVDLVRGLPRCEENHSTNGMEIFERNGNTYLLLQQGGNANKGAPSNNFAGTSETYLSGAMLIVNLTQLEQMEASNGGPYIDTRQGTTKYIYDLPTLNDPERPDIDNTHSSFPYTAGHPMYNSTIDLGDPFGGNNGLNQAFPEAGAPVQIFSTGWRNGYDVVITADGRIYSVDNGPNTTWGGLPIIYDSTGQLKGDQSTTTYNPSAGDYVTNELNEVGSSGHGDALHYVGNITDDNGAYYAGHPAPIRAFSSRAGVKVYTFDGSNWVLSANHNFGTLLTGVSGYFNTTFDISNFPDDPIQGEYLATATSDPRMRIFDIVNSSTNGMCEYTASNFGGAMQGDLLTASFNGKINRYQLNASGNGLESKNNSFLTGFGSTPLDVIAQGDSDPFPGTIWAATYGADNITVFEPTDFNECIDPSDPEYVGSEDYDSDGYSNDDEVANGTDICSGGSQPNDYDGDLISDLNDLDDDNDGIPDSQDVFAIDADNGTTTNLPIDYPFWNNDPGTGFFGLGFTGLMLDPSGNTEYLNQYDENNLSFGGAGGKATVDAVTSGTAFEGANSQKNAFQFGVNLTTNSKPFTVHSKIETPFANVSSVSGLSYGIYIGNGDQDHYLKIVVADGLTENDNLYGFEVVKEDGASNVTTQKYDVSGLKGATSVDIYINVNPASNTAQPYYSVDGGETVIVLGSTIVLPVELLNPNDAKGLAVGIISTSGTGEAFTATWDFLKVTEDEEANLVLSENPVDYGVLETGSDQVQLIPTLTNEGGPSTGAIEITAVNITGIDAALYSHNLTLPLVIGPGADKTLPLNFFPNDISGIKNANLQIVHNGANSPFIIPLTAILEEFIEPNYTIVARINAGGNSVTATDGNIDWEANLDNGAASGSNYSVNTGTIPGGTNTFLYENRHTSVPDYIDESTFNALYGKERYDATSGPEMEFKLPVPNGNYVVNIYTGNGYGPTNNIGARVFDISLENEIKGDDIDVVALFGGNGNVFNAGMLSYPVTVSDGELNILFEHIGIENPVLQAIEVMGSTSANDPISIAPIANQFNASGDQSALTISAIGGDSEENFTYAISGQPEGIDVESTNGQIFGTISTNAITGGTNNDGVHNVTITVSKPGSTTTSISFVWTVDDLVWKDKDEDENYTARHECSLVQAGDKFYLMGGRENAKTIDVYDYTTNTWTQIPNSPPEEFNHFQATEYKGLIWVIGAFKSNSYPNEEPTEYVWAFNPANEEWIQGPEIPENRRRGSTGLVVYNDKFYISGGNTIGHNGGYVSWFDEYDPSTGIWTPLNDAPRARDHFHAGVVDNKMYLVGGRLSGGAGGVFSPTIAEVDVYDFNSGTWSTLPTNQNIPTPRAAPIVATFNGKLIVAGGEVENQEVYGQVTSNALKITEQYDPITQTWTRLPDLNNARHGTQAIVSGNGLFVLAGSPKLAGGNQKNMEFLGEDLPVGSPSMASTLSIPDVVNLEVGDSKTFDIEVTGGNIGMFIRSMEITGADATNYTITSGNTENVFLDAESLRQITVSLNNSGEDTNAILTIHYGASSSVDIILRNGESISNIIDPGTQYNAEGDEVSLQLLTEETENNVTFSTTGLPPTLMIDAATGLINGTVVSSNESGEGAFLEENGLVVIEAESGNLEPGWVETTIDGVTGILASTNSFGGQNGGTIPYQITVSTPGVYKFDWRSFYSGESPTDENDNWLRFPNNEDVWFFGYKGNPADEASLISNVQGDQVNVVFPKGSSRITAGPDGTTPEGSSSNGYLKIYRSGGLSETYDWQARTSDNDSHNVYVWFVNPGTYTMEVSERSAGHAIDKMALYKVDGPTYSDSQLTAANESSRAGGNANTGDNSSYNVVVTATDNNDPTNKSDVEFTWVINDTGNPVAIASATPLEGQAPLEVNFTGSGSMDDISIVDYSWEFGDALSSISDLADPTFTFNDAGIYNVLLRVTDSDGNQNTESLVITVTEATSHIITAMAGENGVISPNAEVEVIKGANQQFDIIPNTGYKIADVLVDGVSQGAIDSFTFEAVSTEHTIEASFEEIFKVIMSSSSLGGTISPSGAVSVAQGVDHWFTAAPNEGYKFDYFIVDNSFTVGEPTYAFENVNDNHTIEAVFTEIGVNQFTISATSGDGGMITPDGENTVAEGESISFSVTASDGYEIDRLIVDGKSLQGLSEYTFEEVSENHTFEAVFKYTGAIKTYIITATGTEGGELSPYGEIEVAKGQEQNFIILSDEGYHLVDILIDEVSTALVEEYKFANLVENHSIHVVFEKIDNNPPKALAAVDIKDGIGPLLVNFDGDESTDDTGIASYSWDFGDESPLASGIVVSHTYTQAGIYTATLTVIDDNGEVATDSITITVNDSLTDSEVLKEFRLFPNPASVNVSLSFGKVVDLETISIYDMSGKLVLHVNAKDVNKGRNYELSVINLSSGLYLVRTTDTNGNEINKRLLIQR</sequence>
<evidence type="ECO:0000256" key="1">
    <source>
        <dbReference type="ARBA" id="ARBA00022441"/>
    </source>
</evidence>
<evidence type="ECO:0000256" key="3">
    <source>
        <dbReference type="ARBA" id="ARBA00022737"/>
    </source>
</evidence>
<evidence type="ECO:0000256" key="4">
    <source>
        <dbReference type="SAM" id="MobiDB-lite"/>
    </source>
</evidence>
<dbReference type="Pfam" id="PF11721">
    <property type="entry name" value="Malectin"/>
    <property type="match status" value="1"/>
</dbReference>
<dbReference type="Gene3D" id="2.60.120.430">
    <property type="entry name" value="Galactose-binding lectin"/>
    <property type="match status" value="1"/>
</dbReference>
<dbReference type="NCBIfam" id="TIGR04183">
    <property type="entry name" value="Por_Secre_tail"/>
    <property type="match status" value="1"/>
</dbReference>
<feature type="domain" description="PKD" evidence="6">
    <location>
        <begin position="2035"/>
        <end position="2124"/>
    </location>
</feature>
<dbReference type="InterPro" id="IPR015915">
    <property type="entry name" value="Kelch-typ_b-propeller"/>
</dbReference>
<keyword evidence="8" id="KW-1185">Reference proteome</keyword>
<dbReference type="Pfam" id="PF18911">
    <property type="entry name" value="PKD_4"/>
    <property type="match status" value="2"/>
</dbReference>
<dbReference type="Proteomes" id="UP000740413">
    <property type="component" value="Unassembled WGS sequence"/>
</dbReference>
<dbReference type="Gene3D" id="2.120.10.80">
    <property type="entry name" value="Kelch-type beta propeller"/>
    <property type="match status" value="2"/>
</dbReference>
<dbReference type="InterPro" id="IPR056737">
    <property type="entry name" value="Beta-prop_ATRN-MKLN-like"/>
</dbReference>
<dbReference type="PANTHER" id="PTHR46344:SF27">
    <property type="entry name" value="KELCH REPEAT SUPERFAMILY PROTEIN"/>
    <property type="match status" value="1"/>
</dbReference>
<accession>A0ABS5WAU2</accession>